<reference evidence="7" key="1">
    <citation type="journal article" date="2019" name="Int. J. Syst. Evol. Microbiol.">
        <title>The Global Catalogue of Microorganisms (GCM) 10K type strain sequencing project: providing services to taxonomists for standard genome sequencing and annotation.</title>
        <authorList>
            <consortium name="The Broad Institute Genomics Platform"/>
            <consortium name="The Broad Institute Genome Sequencing Center for Infectious Disease"/>
            <person name="Wu L."/>
            <person name="Ma J."/>
        </authorList>
    </citation>
    <scope>NUCLEOTIDE SEQUENCE [LARGE SCALE GENOMIC DNA]</scope>
    <source>
        <strain evidence="7">CCM 8904</strain>
    </source>
</reference>
<dbReference type="EC" id="2.4.-.-" evidence="6"/>
<name>A0ABW1R8L3_9LACO</name>
<evidence type="ECO:0000313" key="6">
    <source>
        <dbReference type="EMBL" id="MFC6169210.1"/>
    </source>
</evidence>
<dbReference type="Proteomes" id="UP001596289">
    <property type="component" value="Unassembled WGS sequence"/>
</dbReference>
<dbReference type="Gene3D" id="3.90.550.10">
    <property type="entry name" value="Spore Coat Polysaccharide Biosynthesis Protein SpsA, Chain A"/>
    <property type="match status" value="1"/>
</dbReference>
<sequence length="281" mass="32341">MQLTAVIVFYQTELQTAATLQSLARSSGPATQKLLAQTHFVLYDNSPQPHITKGLDWLPDFEYYHDSRNLGIATAYNFGLKEARKNKSQFLWLLDQDTSLTADFISKLWQRVIQSSTEQAIVPQIKAAGVLMSPRDIRSPFKVVPVAAGQQRHVLAINSAALIQVDFLNQLGGFSLDFQLDFLDNWLFYQLEQQQGSVQVLPSVLQHELSVMNTQQIKMPRYRSIITAEWRYYHNYQKISEWHYRGHLVLRFASQLLLKRDLTKASYLLRFILGYKPKSSS</sequence>
<dbReference type="RefSeq" id="WP_125552581.1">
    <property type="nucleotide sequence ID" value="NZ_JBHSSL010000009.1"/>
</dbReference>
<accession>A0ABW1R8L3</accession>
<evidence type="ECO:0000256" key="1">
    <source>
        <dbReference type="ARBA" id="ARBA00004776"/>
    </source>
</evidence>
<dbReference type="EMBL" id="JBHSSL010000009">
    <property type="protein sequence ID" value="MFC6169210.1"/>
    <property type="molecule type" value="Genomic_DNA"/>
</dbReference>
<protein>
    <submittedName>
        <fullName evidence="6">Glycosyltransferase</fullName>
        <ecNumber evidence="6">2.4.-.-</ecNumber>
    </submittedName>
</protein>
<keyword evidence="3 6" id="KW-0328">Glycosyltransferase</keyword>
<evidence type="ECO:0000259" key="5">
    <source>
        <dbReference type="Pfam" id="PF00535"/>
    </source>
</evidence>
<keyword evidence="4 6" id="KW-0808">Transferase</keyword>
<comment type="pathway">
    <text evidence="1">Cell wall biogenesis; cell wall polysaccharide biosynthesis.</text>
</comment>
<evidence type="ECO:0000313" key="7">
    <source>
        <dbReference type="Proteomes" id="UP001596289"/>
    </source>
</evidence>
<evidence type="ECO:0000256" key="2">
    <source>
        <dbReference type="ARBA" id="ARBA00006739"/>
    </source>
</evidence>
<evidence type="ECO:0000256" key="4">
    <source>
        <dbReference type="ARBA" id="ARBA00022679"/>
    </source>
</evidence>
<organism evidence="6 7">
    <name type="scientific">Loigolactobacillus jiayinensis</name>
    <dbReference type="NCBI Taxonomy" id="2486016"/>
    <lineage>
        <taxon>Bacteria</taxon>
        <taxon>Bacillati</taxon>
        <taxon>Bacillota</taxon>
        <taxon>Bacilli</taxon>
        <taxon>Lactobacillales</taxon>
        <taxon>Lactobacillaceae</taxon>
        <taxon>Loigolactobacillus</taxon>
    </lineage>
</organism>
<dbReference type="GO" id="GO:0016757">
    <property type="term" value="F:glycosyltransferase activity"/>
    <property type="evidence" value="ECO:0007669"/>
    <property type="project" value="UniProtKB-KW"/>
</dbReference>
<keyword evidence="7" id="KW-1185">Reference proteome</keyword>
<proteinExistence type="inferred from homology"/>
<evidence type="ECO:0000256" key="3">
    <source>
        <dbReference type="ARBA" id="ARBA00022676"/>
    </source>
</evidence>
<comment type="caution">
    <text evidence="6">The sequence shown here is derived from an EMBL/GenBank/DDBJ whole genome shotgun (WGS) entry which is preliminary data.</text>
</comment>
<dbReference type="SUPFAM" id="SSF53448">
    <property type="entry name" value="Nucleotide-diphospho-sugar transferases"/>
    <property type="match status" value="1"/>
</dbReference>
<dbReference type="InterPro" id="IPR029044">
    <property type="entry name" value="Nucleotide-diphossugar_trans"/>
</dbReference>
<dbReference type="PANTHER" id="PTHR43179:SF12">
    <property type="entry name" value="GALACTOFURANOSYLTRANSFERASE GLFT2"/>
    <property type="match status" value="1"/>
</dbReference>
<gene>
    <name evidence="6" type="ORF">ACFQGP_01225</name>
</gene>
<dbReference type="PANTHER" id="PTHR43179">
    <property type="entry name" value="RHAMNOSYLTRANSFERASE WBBL"/>
    <property type="match status" value="1"/>
</dbReference>
<dbReference type="InterPro" id="IPR001173">
    <property type="entry name" value="Glyco_trans_2-like"/>
</dbReference>
<feature type="domain" description="Glycosyltransferase 2-like" evidence="5">
    <location>
        <begin position="5"/>
        <end position="122"/>
    </location>
</feature>
<dbReference type="Pfam" id="PF00535">
    <property type="entry name" value="Glycos_transf_2"/>
    <property type="match status" value="1"/>
</dbReference>
<comment type="similarity">
    <text evidence="2">Belongs to the glycosyltransferase 2 family.</text>
</comment>